<evidence type="ECO:0000313" key="2">
    <source>
        <dbReference type="EMBL" id="KXZ22152.1"/>
    </source>
</evidence>
<organism evidence="2 3">
    <name type="scientific">Bacillus nakamurai</name>
    <dbReference type="NCBI Taxonomy" id="1793963"/>
    <lineage>
        <taxon>Bacteria</taxon>
        <taxon>Bacillati</taxon>
        <taxon>Bacillota</taxon>
        <taxon>Bacilli</taxon>
        <taxon>Bacillales</taxon>
        <taxon>Bacillaceae</taxon>
        <taxon>Bacillus</taxon>
    </lineage>
</organism>
<dbReference type="OrthoDB" id="2351076at2"/>
<dbReference type="EMBL" id="LSBA01000005">
    <property type="protein sequence ID" value="KXZ22152.1"/>
    <property type="molecule type" value="Genomic_DNA"/>
</dbReference>
<dbReference type="STRING" id="1793963.AXI58_09155"/>
<reference evidence="3" key="1">
    <citation type="submission" date="2016-02" db="EMBL/GenBank/DDBJ databases">
        <authorList>
            <person name="Dunlap C."/>
        </authorList>
    </citation>
    <scope>NUCLEOTIDE SEQUENCE [LARGE SCALE GENOMIC DNA]</scope>
    <source>
        <strain evidence="3">NRRL B-41092</strain>
    </source>
</reference>
<evidence type="ECO:0000256" key="1">
    <source>
        <dbReference type="SAM" id="MobiDB-lite"/>
    </source>
</evidence>
<keyword evidence="2" id="KW-0808">Transferase</keyword>
<sequence length="571" mass="63038">MNISGDIQTAFKQLLAGTAAQQDGDKQSGAQRLLLGKVLRLLGDQSALIQIGNQTIQGKLETEIRPQAYYWFSYEKQPAEKMGRLQVVDQFEDSPKTVQDAAGRLLNALSIKPAPASLHIAGAFMKNKLPMTENNLKAAIRWAGSLPPAELKKAADTVVFALKRELPVHPEVLSGIHAVKYPVPTRRLLTRLLQAINQAPQSGKELLRLKEAVTDVLNAETDLHAERLLKKLASAADMSLPEAGQPEEGELTAEKKPFPVRETSGNVKTPADSQSDKPAAPNVRTETEIPKREAKQLLEKLLVFAEKNENQPVKETANMIKTLFLQEKTGKAPSVLHTAQLTDEEGAVFEKAVQLTELKFAEKHDVLSLLQRLKKGLGARDELSFIKSFEQGVSPQTADKQSLKTALHAARSLQNVPQSVKQEAEPLMHKLNGQLFIEQTHPSFTQIMLSFPLGQSAYQHDMTVLFKGQKKPDGKLDPSHCRLLFLLKLETLKETVVDCMIQQNVMTISIETDFELQSAIDPFVPALKEALKETGCTLSGVTAKKRRPEEQNAVIEEFMAKSGGQEVDVKI</sequence>
<dbReference type="RefSeq" id="WP_061520503.1">
    <property type="nucleotide sequence ID" value="NZ_JARLZY010000019.1"/>
</dbReference>
<proteinExistence type="predicted"/>
<keyword evidence="3" id="KW-1185">Reference proteome</keyword>
<dbReference type="Proteomes" id="UP000075430">
    <property type="component" value="Unassembled WGS sequence"/>
</dbReference>
<name>A0A150FA82_9BACI</name>
<gene>
    <name evidence="2" type="ORF">AXI58_09155</name>
</gene>
<feature type="compositionally biased region" description="Polar residues" evidence="1">
    <location>
        <begin position="263"/>
        <end position="273"/>
    </location>
</feature>
<feature type="region of interest" description="Disordered" evidence="1">
    <location>
        <begin position="239"/>
        <end position="287"/>
    </location>
</feature>
<dbReference type="AlphaFoldDB" id="A0A150FA82"/>
<accession>A0A150FA82</accession>
<dbReference type="GO" id="GO:0016740">
    <property type="term" value="F:transferase activity"/>
    <property type="evidence" value="ECO:0007669"/>
    <property type="project" value="UniProtKB-KW"/>
</dbReference>
<comment type="caution">
    <text evidence="2">The sequence shown here is derived from an EMBL/GenBank/DDBJ whole genome shotgun (WGS) entry which is preliminary data.</text>
</comment>
<evidence type="ECO:0000313" key="3">
    <source>
        <dbReference type="Proteomes" id="UP000075430"/>
    </source>
</evidence>
<protein>
    <submittedName>
        <fullName evidence="2">Glycosyl transferase</fullName>
    </submittedName>
</protein>